<evidence type="ECO:0000313" key="5">
    <source>
        <dbReference type="EMBL" id="RNM42626.1"/>
    </source>
</evidence>
<evidence type="ECO:0000256" key="2">
    <source>
        <dbReference type="SAM" id="Phobius"/>
    </source>
</evidence>
<keyword evidence="2" id="KW-1133">Transmembrane helix</keyword>
<reference evidence="4 6" key="1">
    <citation type="journal article" date="2018" name="Elife">
        <title>Discovery and characterization of a prevalent human gut bacterial enzyme sufficient for the inactivation of a family of plant toxins.</title>
        <authorList>
            <person name="Koppel N."/>
            <person name="Bisanz J.E."/>
            <person name="Pandelia M.E."/>
            <person name="Turnbaugh P.J."/>
            <person name="Balskus E.P."/>
        </authorList>
    </citation>
    <scope>NUCLEOTIDE SEQUENCE [LARGE SCALE GENOMIC DNA]</scope>
    <source>
        <strain evidence="4 6">DSM 16107</strain>
    </source>
</reference>
<feature type="coiled-coil region" evidence="1">
    <location>
        <begin position="99"/>
        <end position="147"/>
    </location>
</feature>
<accession>A0A3N0J0X5</accession>
<organism evidence="5 7">
    <name type="scientific">Eggerthella sinensis</name>
    <dbReference type="NCBI Taxonomy" id="242230"/>
    <lineage>
        <taxon>Bacteria</taxon>
        <taxon>Bacillati</taxon>
        <taxon>Actinomycetota</taxon>
        <taxon>Coriobacteriia</taxon>
        <taxon>Eggerthellales</taxon>
        <taxon>Eggerthellaceae</taxon>
        <taxon>Eggerthella</taxon>
    </lineage>
</organism>
<evidence type="ECO:0000256" key="1">
    <source>
        <dbReference type="SAM" id="Coils"/>
    </source>
</evidence>
<dbReference type="Proteomes" id="UP000270112">
    <property type="component" value="Unassembled WGS sequence"/>
</dbReference>
<evidence type="ECO:0000313" key="7">
    <source>
        <dbReference type="Proteomes" id="UP000270112"/>
    </source>
</evidence>
<dbReference type="OrthoDB" id="3173688at2"/>
<evidence type="ECO:0000259" key="3">
    <source>
        <dbReference type="Pfam" id="PF14501"/>
    </source>
</evidence>
<proteinExistence type="predicted"/>
<reference evidence="7" key="2">
    <citation type="submission" date="2018-05" db="EMBL/GenBank/DDBJ databases">
        <title>Genome Sequencing of selected type strains of the family Eggerthellaceae.</title>
        <authorList>
            <person name="Danylec N."/>
            <person name="Stoll D.A."/>
            <person name="Doetsch A."/>
            <person name="Huch M."/>
        </authorList>
    </citation>
    <scope>NUCLEOTIDE SEQUENCE [LARGE SCALE GENOMIC DNA]</scope>
    <source>
        <strain evidence="7">DSM 16107</strain>
    </source>
</reference>
<keyword evidence="5" id="KW-0067">ATP-binding</keyword>
<dbReference type="Pfam" id="PF14501">
    <property type="entry name" value="HATPase_c_5"/>
    <property type="match status" value="1"/>
</dbReference>
<dbReference type="EMBL" id="QICC01000009">
    <property type="protein sequence ID" value="RNM42626.1"/>
    <property type="molecule type" value="Genomic_DNA"/>
</dbReference>
<feature type="transmembrane region" description="Helical" evidence="2">
    <location>
        <begin position="6"/>
        <end position="23"/>
    </location>
</feature>
<dbReference type="RefSeq" id="WP_114544720.1">
    <property type="nucleotide sequence ID" value="NZ_PPTT01000001.1"/>
</dbReference>
<comment type="caution">
    <text evidence="5">The sequence shown here is derived from an EMBL/GenBank/DDBJ whole genome shotgun (WGS) entry which is preliminary data.</text>
</comment>
<dbReference type="InterPro" id="IPR036890">
    <property type="entry name" value="HATPase_C_sf"/>
</dbReference>
<gene>
    <name evidence="4" type="ORF">C1876_00270</name>
    <name evidence="5" type="ORF">DMP09_03950</name>
</gene>
<dbReference type="AlphaFoldDB" id="A0A3N0J0X5"/>
<keyword evidence="2" id="KW-0472">Membrane</keyword>
<keyword evidence="5" id="KW-0547">Nucleotide-binding</keyword>
<keyword evidence="1" id="KW-0175">Coiled coil</keyword>
<feature type="transmembrane region" description="Helical" evidence="2">
    <location>
        <begin position="64"/>
        <end position="86"/>
    </location>
</feature>
<feature type="transmembrane region" description="Helical" evidence="2">
    <location>
        <begin position="35"/>
        <end position="58"/>
    </location>
</feature>
<dbReference type="InterPro" id="IPR032834">
    <property type="entry name" value="NatK-like_C"/>
</dbReference>
<dbReference type="GO" id="GO:0005524">
    <property type="term" value="F:ATP binding"/>
    <property type="evidence" value="ECO:0007669"/>
    <property type="project" value="UniProtKB-KW"/>
</dbReference>
<keyword evidence="6" id="KW-1185">Reference proteome</keyword>
<dbReference type="Gene3D" id="3.30.565.10">
    <property type="entry name" value="Histidine kinase-like ATPase, C-terminal domain"/>
    <property type="match status" value="1"/>
</dbReference>
<evidence type="ECO:0000313" key="6">
    <source>
        <dbReference type="Proteomes" id="UP000253817"/>
    </source>
</evidence>
<evidence type="ECO:0000313" key="4">
    <source>
        <dbReference type="EMBL" id="RDB71774.1"/>
    </source>
</evidence>
<name>A0A3N0J0X5_9ACTN</name>
<keyword evidence="2" id="KW-0812">Transmembrane</keyword>
<dbReference type="CDD" id="cd16935">
    <property type="entry name" value="HATPase_AgrC-ComD-like"/>
    <property type="match status" value="1"/>
</dbReference>
<reference evidence="5" key="3">
    <citation type="journal article" date="2019" name="Microbiol. Resour. Announc.">
        <title>Draft Genome Sequences of Type Strains of Gordonibacter faecihominis, Paraeggerthella hongkongensis, Parvibacter caecicola,Slackia equolifaciens, Slackia faecicanis, and Slackia isoflavoniconvertens.</title>
        <authorList>
            <person name="Danylec N."/>
            <person name="Stoll D.A."/>
            <person name="Dotsch A."/>
            <person name="Huch M."/>
        </authorList>
    </citation>
    <scope>NUCLEOTIDE SEQUENCE</scope>
    <source>
        <strain evidence="5">DSM 16107</strain>
    </source>
</reference>
<feature type="domain" description="Sensor histidine kinase NatK-like C-terminal" evidence="3">
    <location>
        <begin position="206"/>
        <end position="302"/>
    </location>
</feature>
<dbReference type="EMBL" id="PPTT01000001">
    <property type="protein sequence ID" value="RDB71774.1"/>
    <property type="molecule type" value="Genomic_DNA"/>
</dbReference>
<dbReference type="SUPFAM" id="SSF55874">
    <property type="entry name" value="ATPase domain of HSP90 chaperone/DNA topoisomerase II/histidine kinase"/>
    <property type="match status" value="1"/>
</dbReference>
<sequence length="312" mass="34500">MIARIAGAVCVVLVMCAVVVLLARRLRDVSLDRVLINLLFPFSQLCIVVFLFYCTIAYELPLWMFVVVVVVGLLCGPVDLVLFKALRESEERELSRERVRLLEEQLRAQEDYLQRLSADIDEARRIREDVARELEDVEALLDRQEAEAASRGLLKAVDMMDAGRTRTCGHQVVDALVSMKAAVCEEQGIRLTLELALSDDLALPSVELCAVFSNLLDNAIHACVDVPAGERFIVLKAQVEAGYLAVHMENSCAPNASAARRSARRPRGARLPEHGWGLGILDTLATRHDGKLEITQEGPVFQTTAILKLEAG</sequence>
<protein>
    <submittedName>
        <fullName evidence="5">ATP-binding protein</fullName>
    </submittedName>
</protein>
<dbReference type="Proteomes" id="UP000253817">
    <property type="component" value="Unassembled WGS sequence"/>
</dbReference>